<proteinExistence type="predicted"/>
<organism evidence="1 2">
    <name type="scientific">Trametes cubensis</name>
    <dbReference type="NCBI Taxonomy" id="1111947"/>
    <lineage>
        <taxon>Eukaryota</taxon>
        <taxon>Fungi</taxon>
        <taxon>Dikarya</taxon>
        <taxon>Basidiomycota</taxon>
        <taxon>Agaricomycotina</taxon>
        <taxon>Agaricomycetes</taxon>
        <taxon>Polyporales</taxon>
        <taxon>Polyporaceae</taxon>
        <taxon>Trametes</taxon>
    </lineage>
</organism>
<name>A0AAD7TR71_9APHY</name>
<dbReference type="Proteomes" id="UP001215151">
    <property type="component" value="Unassembled WGS sequence"/>
</dbReference>
<accession>A0AAD7TR71</accession>
<dbReference type="EMBL" id="JAPEVG010000228">
    <property type="protein sequence ID" value="KAJ8473272.1"/>
    <property type="molecule type" value="Genomic_DNA"/>
</dbReference>
<dbReference type="AlphaFoldDB" id="A0AAD7TR71"/>
<keyword evidence="2" id="KW-1185">Reference proteome</keyword>
<gene>
    <name evidence="1" type="ORF">ONZ51_g7978</name>
</gene>
<evidence type="ECO:0000313" key="1">
    <source>
        <dbReference type="EMBL" id="KAJ8473272.1"/>
    </source>
</evidence>
<protein>
    <submittedName>
        <fullName evidence="1">Uncharacterized protein</fullName>
    </submittedName>
</protein>
<evidence type="ECO:0000313" key="2">
    <source>
        <dbReference type="Proteomes" id="UP001215151"/>
    </source>
</evidence>
<sequence>MAADAYNVEALQAVHKAVEGYTNRVFIESSYERHTLKVDFKVNGKTLKIAVEKSGLTRTDAEHLGYTITIPRSSNRNYVYTIWVSNPCASNVEVNRQALLTGIRNIISDANVSKVNFNVQAPDVARALGIE</sequence>
<reference evidence="1" key="1">
    <citation type="submission" date="2022-11" db="EMBL/GenBank/DDBJ databases">
        <title>Genome Sequence of Cubamyces cubensis.</title>
        <authorList>
            <person name="Buettner E."/>
        </authorList>
    </citation>
    <scope>NUCLEOTIDE SEQUENCE</scope>
    <source>
        <strain evidence="1">MPL-01</strain>
    </source>
</reference>
<comment type="caution">
    <text evidence="1">The sequence shown here is derived from an EMBL/GenBank/DDBJ whole genome shotgun (WGS) entry which is preliminary data.</text>
</comment>